<evidence type="ECO:0008006" key="3">
    <source>
        <dbReference type="Google" id="ProtNLM"/>
    </source>
</evidence>
<dbReference type="Proteomes" id="UP000604661">
    <property type="component" value="Unassembled WGS sequence"/>
</dbReference>
<dbReference type="EMBL" id="JACJTE010000006">
    <property type="protein sequence ID" value="MBD2560708.1"/>
    <property type="molecule type" value="Genomic_DNA"/>
</dbReference>
<protein>
    <recommendedName>
        <fullName evidence="3">Restriction endonuclease</fullName>
    </recommendedName>
</protein>
<name>A0ABR8EUC5_NOSLI</name>
<evidence type="ECO:0000313" key="1">
    <source>
        <dbReference type="EMBL" id="MBD2560708.1"/>
    </source>
</evidence>
<comment type="caution">
    <text evidence="1">The sequence shown here is derived from an EMBL/GenBank/DDBJ whole genome shotgun (WGS) entry which is preliminary data.</text>
</comment>
<reference evidence="1 2" key="1">
    <citation type="journal article" date="2020" name="ISME J.">
        <title>Comparative genomics reveals insights into cyanobacterial evolution and habitat adaptation.</title>
        <authorList>
            <person name="Chen M.Y."/>
            <person name="Teng W.K."/>
            <person name="Zhao L."/>
            <person name="Hu C.X."/>
            <person name="Zhou Y.K."/>
            <person name="Han B.P."/>
            <person name="Song L.R."/>
            <person name="Shu W.S."/>
        </authorList>
    </citation>
    <scope>NUCLEOTIDE SEQUENCE [LARGE SCALE GENOMIC DNA]</scope>
    <source>
        <strain evidence="1 2">FACHB-391</strain>
    </source>
</reference>
<keyword evidence="2" id="KW-1185">Reference proteome</keyword>
<dbReference type="RefSeq" id="WP_190971416.1">
    <property type="nucleotide sequence ID" value="NZ_JACJTE010000006.1"/>
</dbReference>
<accession>A0ABR8EUC5</accession>
<sequence>MNFTSNSRVIGRLLQELSWVGSTIKEYRDGGRGFENVLTAEVFLALDFLPRQFFLGAVLEASHGATKVRTLLQREIEQAEFTLLPGNFYLTPSGRVHQKELAVQPDGVIKTPSCFGLIEAKRIKPSSFQPEQLSREFVLVMQEALNQNQEPILWLVLGEEPPVSVQRHGRLDPVNAIELYLESVLNRTENHNFEKSVLLQQVHEVVCWTTWQTIKEVVHKQVCDITIPEPSARGCVQRLANSVVQSITWHS</sequence>
<evidence type="ECO:0000313" key="2">
    <source>
        <dbReference type="Proteomes" id="UP000604661"/>
    </source>
</evidence>
<proteinExistence type="predicted"/>
<gene>
    <name evidence="1" type="ORF">H6G95_08785</name>
</gene>
<organism evidence="1 2">
    <name type="scientific">Nostoc linckia FACHB-391</name>
    <dbReference type="NCBI Taxonomy" id="2692906"/>
    <lineage>
        <taxon>Bacteria</taxon>
        <taxon>Bacillati</taxon>
        <taxon>Cyanobacteriota</taxon>
        <taxon>Cyanophyceae</taxon>
        <taxon>Nostocales</taxon>
        <taxon>Nostocaceae</taxon>
        <taxon>Nostoc</taxon>
    </lineage>
</organism>